<feature type="region of interest" description="Disordered" evidence="12">
    <location>
        <begin position="292"/>
        <end position="314"/>
    </location>
</feature>
<evidence type="ECO:0000256" key="7">
    <source>
        <dbReference type="ARBA" id="ARBA00023054"/>
    </source>
</evidence>
<evidence type="ECO:0000256" key="12">
    <source>
        <dbReference type="SAM" id="MobiDB-lite"/>
    </source>
</evidence>
<protein>
    <recommendedName>
        <fullName evidence="11">Kinesin light chain</fullName>
    </recommendedName>
</protein>
<dbReference type="Pfam" id="PF13424">
    <property type="entry name" value="TPR_12"/>
    <property type="match status" value="1"/>
</dbReference>
<dbReference type="GO" id="GO:0007018">
    <property type="term" value="P:microtubule-based movement"/>
    <property type="evidence" value="ECO:0007669"/>
    <property type="project" value="TreeGrafter"/>
</dbReference>
<evidence type="ECO:0000256" key="5">
    <source>
        <dbReference type="ARBA" id="ARBA00022737"/>
    </source>
</evidence>
<dbReference type="InterPro" id="IPR002151">
    <property type="entry name" value="Kinesin_light"/>
</dbReference>
<dbReference type="PANTHER" id="PTHR45783">
    <property type="entry name" value="KINESIN LIGHT CHAIN"/>
    <property type="match status" value="1"/>
</dbReference>
<keyword evidence="6 10" id="KW-0802">TPR repeat</keyword>
<dbReference type="InterPro" id="IPR011990">
    <property type="entry name" value="TPR-like_helical_dom_sf"/>
</dbReference>
<dbReference type="EMBL" id="CASHTH010002939">
    <property type="protein sequence ID" value="CAI8037464.1"/>
    <property type="molecule type" value="Genomic_DNA"/>
</dbReference>
<feature type="compositionally biased region" description="Polar residues" evidence="12">
    <location>
        <begin position="494"/>
        <end position="511"/>
    </location>
</feature>
<accession>A0AA35WYE4</accession>
<evidence type="ECO:0000256" key="2">
    <source>
        <dbReference type="ARBA" id="ARBA00009622"/>
    </source>
</evidence>
<feature type="region of interest" description="Disordered" evidence="12">
    <location>
        <begin position="44"/>
        <end position="66"/>
    </location>
</feature>
<evidence type="ECO:0000256" key="4">
    <source>
        <dbReference type="ARBA" id="ARBA00022701"/>
    </source>
</evidence>
<keyword evidence="7" id="KW-0175">Coiled coil</keyword>
<dbReference type="AlphaFoldDB" id="A0AA35WYE4"/>
<evidence type="ECO:0000256" key="1">
    <source>
        <dbReference type="ARBA" id="ARBA00004245"/>
    </source>
</evidence>
<dbReference type="PANTHER" id="PTHR45783:SF3">
    <property type="entry name" value="KINESIN LIGHT CHAIN"/>
    <property type="match status" value="1"/>
</dbReference>
<evidence type="ECO:0000313" key="14">
    <source>
        <dbReference type="Proteomes" id="UP001174909"/>
    </source>
</evidence>
<evidence type="ECO:0000313" key="13">
    <source>
        <dbReference type="EMBL" id="CAI8037464.1"/>
    </source>
</evidence>
<comment type="caution">
    <text evidence="13">The sequence shown here is derived from an EMBL/GenBank/DDBJ whole genome shotgun (WGS) entry which is preliminary data.</text>
</comment>
<evidence type="ECO:0000256" key="11">
    <source>
        <dbReference type="RuleBase" id="RU367020"/>
    </source>
</evidence>
<comment type="subcellular location">
    <subcellularLocation>
        <location evidence="1 11">Cytoplasm</location>
        <location evidence="1 11">Cytoskeleton</location>
    </subcellularLocation>
</comment>
<dbReference type="PRINTS" id="PR00381">
    <property type="entry name" value="KINESINLIGHT"/>
</dbReference>
<evidence type="ECO:0000256" key="6">
    <source>
        <dbReference type="ARBA" id="ARBA00022803"/>
    </source>
</evidence>
<comment type="subunit">
    <text evidence="11">Oligomeric complex composed of two heavy chains and two light chains.</text>
</comment>
<comment type="similarity">
    <text evidence="2 11">Belongs to the kinesin light chain family.</text>
</comment>
<dbReference type="GO" id="GO:0019894">
    <property type="term" value="F:kinesin binding"/>
    <property type="evidence" value="ECO:0007669"/>
    <property type="project" value="TreeGrafter"/>
</dbReference>
<feature type="region of interest" description="Disordered" evidence="12">
    <location>
        <begin position="494"/>
        <end position="521"/>
    </location>
</feature>
<dbReference type="Pfam" id="PF13374">
    <property type="entry name" value="TPR_10"/>
    <property type="match status" value="2"/>
</dbReference>
<dbReference type="SMART" id="SM00028">
    <property type="entry name" value="TPR"/>
    <property type="match status" value="3"/>
</dbReference>
<evidence type="ECO:0000256" key="10">
    <source>
        <dbReference type="PROSITE-ProRule" id="PRU00339"/>
    </source>
</evidence>
<dbReference type="InterPro" id="IPR019734">
    <property type="entry name" value="TPR_rpt"/>
</dbReference>
<keyword evidence="14" id="KW-1185">Reference proteome</keyword>
<evidence type="ECO:0000256" key="8">
    <source>
        <dbReference type="ARBA" id="ARBA00023175"/>
    </source>
</evidence>
<dbReference type="PROSITE" id="PS50005">
    <property type="entry name" value="TPR"/>
    <property type="match status" value="1"/>
</dbReference>
<sequence length="545" mass="60377">MDSSASSESTVTADLGALLESTMTLSRGLETLYSEHEVLLEALGASGETSKTSLDSSTVESEKSWGDADVPEDFGLQVKAEKTNALSHSLNLLRAGMSEAKLLHMMAQYVNTLEGDKKTLRAQVKRLASENNWLRKELAEHQQLLQETEIQLARVREEKEQLEFTLSNQKDERGAREQSPSMDIDVQEEEAEGVHSRSSGSLGGGGVGTSSSARSDYEGKPEIAVPFCKKAVLELKQKKGSEDPDVAAMLNILAVIYREQGKMKEAIKCLHETLDIREKHFGLGHPAVAATTTTSVSSTGRLETSRLPNPTARKPWRSGKRCAYCLLGATHPDVAKQFSNLAILCQHLGKYDEVEYYYQRALEIYQTELGPDDPNIAKTLNHLANCYLKQGKYRAAEATYKKVLDSVDTREAPGSGGVPGQSPVHSTAWVLKRLLREHQHHHQVNSTLRNLSNLYREQGQLDKAEELDRLTQQKTLDKSQQDRVFELLSEVESSAEGSLSSATQPTKSQQAFRGKRPSLSQSVRRLFRLKVDPEEPVPPPDSHSQ</sequence>
<proteinExistence type="inferred from homology"/>
<dbReference type="Gene3D" id="1.25.40.10">
    <property type="entry name" value="Tetratricopeptide repeat domain"/>
    <property type="match status" value="1"/>
</dbReference>
<dbReference type="GO" id="GO:0005874">
    <property type="term" value="C:microtubule"/>
    <property type="evidence" value="ECO:0007669"/>
    <property type="project" value="UniProtKB-UniRule"/>
</dbReference>
<feature type="compositionally biased region" description="Polar residues" evidence="12">
    <location>
        <begin position="47"/>
        <end position="59"/>
    </location>
</feature>
<dbReference type="SUPFAM" id="SSF48452">
    <property type="entry name" value="TPR-like"/>
    <property type="match status" value="1"/>
</dbReference>
<comment type="function">
    <text evidence="11">Kinesin is a microtubule-associated force-producing protein that play a role in organelle transport.</text>
</comment>
<feature type="repeat" description="TPR" evidence="10">
    <location>
        <begin position="247"/>
        <end position="280"/>
    </location>
</feature>
<keyword evidence="9 11" id="KW-0206">Cytoskeleton</keyword>
<organism evidence="13 14">
    <name type="scientific">Geodia barretti</name>
    <name type="common">Barrett's horny sponge</name>
    <dbReference type="NCBI Taxonomy" id="519541"/>
    <lineage>
        <taxon>Eukaryota</taxon>
        <taxon>Metazoa</taxon>
        <taxon>Porifera</taxon>
        <taxon>Demospongiae</taxon>
        <taxon>Heteroscleromorpha</taxon>
        <taxon>Tetractinellida</taxon>
        <taxon>Astrophorina</taxon>
        <taxon>Geodiidae</taxon>
        <taxon>Geodia</taxon>
    </lineage>
</organism>
<evidence type="ECO:0000256" key="3">
    <source>
        <dbReference type="ARBA" id="ARBA00022490"/>
    </source>
</evidence>
<dbReference type="GO" id="GO:0005871">
    <property type="term" value="C:kinesin complex"/>
    <property type="evidence" value="ECO:0007669"/>
    <property type="project" value="UniProtKB-UniRule"/>
</dbReference>
<dbReference type="Proteomes" id="UP001174909">
    <property type="component" value="Unassembled WGS sequence"/>
</dbReference>
<keyword evidence="8 11" id="KW-0505">Motor protein</keyword>
<evidence type="ECO:0000256" key="9">
    <source>
        <dbReference type="ARBA" id="ARBA00023212"/>
    </source>
</evidence>
<feature type="region of interest" description="Disordered" evidence="12">
    <location>
        <begin position="163"/>
        <end position="219"/>
    </location>
</feature>
<keyword evidence="5" id="KW-0677">Repeat</keyword>
<dbReference type="GO" id="GO:0005737">
    <property type="term" value="C:cytoplasm"/>
    <property type="evidence" value="ECO:0007669"/>
    <property type="project" value="TreeGrafter"/>
</dbReference>
<keyword evidence="3 11" id="KW-0963">Cytoplasm</keyword>
<gene>
    <name evidence="13" type="ORF">GBAR_LOCUS20953</name>
</gene>
<keyword evidence="4 11" id="KW-0493">Microtubule</keyword>
<name>A0AA35WYE4_GEOBA</name>
<reference evidence="13" key="1">
    <citation type="submission" date="2023-03" db="EMBL/GenBank/DDBJ databases">
        <authorList>
            <person name="Steffen K."/>
            <person name="Cardenas P."/>
        </authorList>
    </citation>
    <scope>NUCLEOTIDE SEQUENCE</scope>
</reference>